<dbReference type="GO" id="GO:0030600">
    <property type="term" value="F:feruloyl esterase activity"/>
    <property type="evidence" value="ECO:0007669"/>
    <property type="project" value="UniProtKB-ARBA"/>
</dbReference>
<protein>
    <recommendedName>
        <fullName evidence="8">Carboxylic ester hydrolase</fullName>
        <ecNumber evidence="8">3.1.1.-</ecNumber>
    </recommendedName>
</protein>
<dbReference type="PROSITE" id="PS51257">
    <property type="entry name" value="PROKAR_LIPOPROTEIN"/>
    <property type="match status" value="1"/>
</dbReference>
<organism evidence="9 10">
    <name type="scientific">Gnomoniopsis smithogilvyi</name>
    <dbReference type="NCBI Taxonomy" id="1191159"/>
    <lineage>
        <taxon>Eukaryota</taxon>
        <taxon>Fungi</taxon>
        <taxon>Dikarya</taxon>
        <taxon>Ascomycota</taxon>
        <taxon>Pezizomycotina</taxon>
        <taxon>Sordariomycetes</taxon>
        <taxon>Sordariomycetidae</taxon>
        <taxon>Diaporthales</taxon>
        <taxon>Gnomoniaceae</taxon>
        <taxon>Gnomoniopsis</taxon>
    </lineage>
</organism>
<evidence type="ECO:0000256" key="5">
    <source>
        <dbReference type="ARBA" id="ARBA00022801"/>
    </source>
</evidence>
<evidence type="ECO:0000313" key="9">
    <source>
        <dbReference type="EMBL" id="KAJ4385757.1"/>
    </source>
</evidence>
<comment type="caution">
    <text evidence="9">The sequence shown here is derived from an EMBL/GenBank/DDBJ whole genome shotgun (WGS) entry which is preliminary data.</text>
</comment>
<keyword evidence="5 8" id="KW-0378">Hydrolase</keyword>
<evidence type="ECO:0000256" key="3">
    <source>
        <dbReference type="ARBA" id="ARBA00022723"/>
    </source>
</evidence>
<proteinExistence type="inferred from homology"/>
<feature type="signal peptide" evidence="8">
    <location>
        <begin position="1"/>
        <end position="27"/>
    </location>
</feature>
<comment type="similarity">
    <text evidence="1 8">Belongs to the tannase family.</text>
</comment>
<keyword evidence="7" id="KW-1015">Disulfide bond</keyword>
<dbReference type="GO" id="GO:0046872">
    <property type="term" value="F:metal ion binding"/>
    <property type="evidence" value="ECO:0007669"/>
    <property type="project" value="UniProtKB-KW"/>
</dbReference>
<dbReference type="Proteomes" id="UP001140453">
    <property type="component" value="Unassembled WGS sequence"/>
</dbReference>
<keyword evidence="3" id="KW-0479">Metal-binding</keyword>
<keyword evidence="4 8" id="KW-0732">Signal</keyword>
<evidence type="ECO:0000256" key="1">
    <source>
        <dbReference type="ARBA" id="ARBA00006249"/>
    </source>
</evidence>
<evidence type="ECO:0000313" key="10">
    <source>
        <dbReference type="Proteomes" id="UP001140453"/>
    </source>
</evidence>
<sequence length="560" mass="59203">MRTNLSGRSLGILSSTLLLSLSGHVLATSSSCTAASIPTPSIFGTQVLNLTAIPTANWQNISDNSICLITVTLTHPGTSDVVRNTYAFPDPQAHPWNNVFLGISGGGFSAGTLTAGASYTAQGYAIGSTDAGIPASGAQDASPWALLSPGNPNLPLLTNFARRSLHDMTVIGQILAADFYGSSVARSYWNGCSTGGRQGLVLAEYYPGLYDGIVANAPAVQWNDFTLAQMWPFVVQNIEGYTAPPCELAWVVSNLIEACDGLDGLVDGMISAPALCNLQAQSLVGKGYVCEDDGSARNFSAKAAGVVDKILAGPQTPEGATLWWGLIRGANFTAVVPNIAGNATAQPFAIADSWTRGFIAKDLAFKTRNISYAEFADIFLQGHLQYDSLIGSASPNLLPFKRRGGKIITWQGLADGTINPQGTMFYYQKILTLDADAAGFYRQFYSPGVGHCGSGTGVEPVAQLEQLRAWVENGTAPATLRAGSMYPVNASSSAVVGSENVRYLDLCPWPAVNKYKGSGDPAVASSWECWEDFRSSLNPENYSMVGGPGWYGSSFDSVEI</sequence>
<dbReference type="PANTHER" id="PTHR33938:SF8">
    <property type="entry name" value="CARBOXYLIC ESTER HYDROLASE"/>
    <property type="match status" value="1"/>
</dbReference>
<accession>A0A9W8YIG8</accession>
<dbReference type="InterPro" id="IPR029058">
    <property type="entry name" value="AB_hydrolase_fold"/>
</dbReference>
<dbReference type="EC" id="3.1.1.-" evidence="8"/>
<evidence type="ECO:0000256" key="8">
    <source>
        <dbReference type="RuleBase" id="RU361238"/>
    </source>
</evidence>
<reference evidence="9" key="1">
    <citation type="submission" date="2022-10" db="EMBL/GenBank/DDBJ databases">
        <title>Tapping the CABI collections for fungal endophytes: first genome assemblies for Collariella, Neodidymelliopsis, Ascochyta clinopodiicola, Didymella pomorum, Didymosphaeria variabile, Neocosmospora piperis and Neocucurbitaria cava.</title>
        <authorList>
            <person name="Hill R."/>
        </authorList>
    </citation>
    <scope>NUCLEOTIDE SEQUENCE</scope>
    <source>
        <strain evidence="9">IMI 355082</strain>
    </source>
</reference>
<dbReference type="AlphaFoldDB" id="A0A9W8YIG8"/>
<gene>
    <name evidence="9" type="ORF">N0V93_010188</name>
</gene>
<evidence type="ECO:0000256" key="7">
    <source>
        <dbReference type="ARBA" id="ARBA00023157"/>
    </source>
</evidence>
<evidence type="ECO:0000256" key="4">
    <source>
        <dbReference type="ARBA" id="ARBA00022729"/>
    </source>
</evidence>
<keyword evidence="2" id="KW-0719">Serine esterase</keyword>
<evidence type="ECO:0000256" key="6">
    <source>
        <dbReference type="ARBA" id="ARBA00022837"/>
    </source>
</evidence>
<keyword evidence="6" id="KW-0106">Calcium</keyword>
<dbReference type="SUPFAM" id="SSF53474">
    <property type="entry name" value="alpha/beta-Hydrolases"/>
    <property type="match status" value="1"/>
</dbReference>
<feature type="chain" id="PRO_5041015396" description="Carboxylic ester hydrolase" evidence="8">
    <location>
        <begin position="28"/>
        <end position="560"/>
    </location>
</feature>
<dbReference type="Pfam" id="PF07519">
    <property type="entry name" value="Tannase"/>
    <property type="match status" value="1"/>
</dbReference>
<dbReference type="OrthoDB" id="3039123at2759"/>
<keyword evidence="10" id="KW-1185">Reference proteome</keyword>
<dbReference type="InterPro" id="IPR011118">
    <property type="entry name" value="Tannase/feruloyl_esterase"/>
</dbReference>
<name>A0A9W8YIG8_9PEZI</name>
<evidence type="ECO:0000256" key="2">
    <source>
        <dbReference type="ARBA" id="ARBA00022487"/>
    </source>
</evidence>
<dbReference type="PANTHER" id="PTHR33938">
    <property type="entry name" value="FERULOYL ESTERASE B-RELATED"/>
    <property type="match status" value="1"/>
</dbReference>
<dbReference type="EMBL" id="JAPEVB010000007">
    <property type="protein sequence ID" value="KAJ4385757.1"/>
    <property type="molecule type" value="Genomic_DNA"/>
</dbReference>